<feature type="compositionally biased region" description="Acidic residues" evidence="5">
    <location>
        <begin position="239"/>
        <end position="249"/>
    </location>
</feature>
<comment type="subcellular location">
    <subcellularLocation>
        <location evidence="1">Cell envelope</location>
    </subcellularLocation>
</comment>
<feature type="region of interest" description="Disordered" evidence="5">
    <location>
        <begin position="230"/>
        <end position="250"/>
    </location>
</feature>
<keyword evidence="4" id="KW-0676">Redox-active center</keyword>
<sequence>IATALVMAAGVTAALGQAWVIAKVSFYMGEAGFKKAGTEEWGGVTLSQPLFTGDAVRTGIESRLEVKVGEEGVLVRIDENAELEVSTRSLMEWKGAGAKANLRSGRLWSNISRLAADRENLTIETPTVLAAVRGTIFRIDIPNVATTIMRVYQGEVEVRDNPAPPGGGMREVGPPREIAPPREVTPQQWLELVAANQQLIVTRGERPQISDFDVEEDASLDWVQWNKKRDKELIPPENPPEEPPGEAEDQPTGLAVNLLVVGQEAPNFVMKKMGTVQFVFLRDYAGELRIEAQMRGNEQKAVVLSFFATWCKPCPNEMAVLTEIAREYQDRGVQFFFVNFGENDRMAAAWLETHPEIEGTILMDPFLTTAKKYGVAVLPRTVVIDKNRVVRFIEQGYYDETHYRADVTAALESILKLGN</sequence>
<keyword evidence="3" id="KW-1015">Disulfide bond</keyword>
<feature type="domain" description="Thioredoxin" evidence="6">
    <location>
        <begin position="259"/>
        <end position="416"/>
    </location>
</feature>
<evidence type="ECO:0000256" key="4">
    <source>
        <dbReference type="ARBA" id="ARBA00023284"/>
    </source>
</evidence>
<dbReference type="Pfam" id="PF00578">
    <property type="entry name" value="AhpC-TSA"/>
    <property type="match status" value="1"/>
</dbReference>
<reference evidence="7" key="1">
    <citation type="journal article" date="2014" name="Front. Microbiol.">
        <title>High frequency of phylogenetically diverse reductive dehalogenase-homologous genes in deep subseafloor sedimentary metagenomes.</title>
        <authorList>
            <person name="Kawai M."/>
            <person name="Futagami T."/>
            <person name="Toyoda A."/>
            <person name="Takaki Y."/>
            <person name="Nishi S."/>
            <person name="Hori S."/>
            <person name="Arai W."/>
            <person name="Tsubouchi T."/>
            <person name="Morono Y."/>
            <person name="Uchiyama I."/>
            <person name="Ito T."/>
            <person name="Fujiyama A."/>
            <person name="Inagaki F."/>
            <person name="Takami H."/>
        </authorList>
    </citation>
    <scope>NUCLEOTIDE SEQUENCE</scope>
    <source>
        <strain evidence="7">Expedition CK06-06</strain>
    </source>
</reference>
<comment type="caution">
    <text evidence="7">The sequence shown here is derived from an EMBL/GenBank/DDBJ whole genome shotgun (WGS) entry which is preliminary data.</text>
</comment>
<organism evidence="7">
    <name type="scientific">marine sediment metagenome</name>
    <dbReference type="NCBI Taxonomy" id="412755"/>
    <lineage>
        <taxon>unclassified sequences</taxon>
        <taxon>metagenomes</taxon>
        <taxon>ecological metagenomes</taxon>
    </lineage>
</organism>
<evidence type="ECO:0000256" key="2">
    <source>
        <dbReference type="ARBA" id="ARBA00022748"/>
    </source>
</evidence>
<dbReference type="CDD" id="cd02966">
    <property type="entry name" value="TlpA_like_family"/>
    <property type="match status" value="1"/>
</dbReference>
<evidence type="ECO:0000313" key="7">
    <source>
        <dbReference type="EMBL" id="GAF83913.1"/>
    </source>
</evidence>
<evidence type="ECO:0000256" key="1">
    <source>
        <dbReference type="ARBA" id="ARBA00004196"/>
    </source>
</evidence>
<feature type="non-terminal residue" evidence="7">
    <location>
        <position position="1"/>
    </location>
</feature>
<keyword evidence="2" id="KW-0201">Cytochrome c-type biogenesis</keyword>
<accession>X0SS14</accession>
<dbReference type="PROSITE" id="PS51352">
    <property type="entry name" value="THIOREDOXIN_2"/>
    <property type="match status" value="1"/>
</dbReference>
<gene>
    <name evidence="7" type="ORF">S01H1_12048</name>
</gene>
<dbReference type="Gene3D" id="2.60.120.1440">
    <property type="match status" value="1"/>
</dbReference>
<dbReference type="InterPro" id="IPR013766">
    <property type="entry name" value="Thioredoxin_domain"/>
</dbReference>
<dbReference type="InterPro" id="IPR000866">
    <property type="entry name" value="AhpC/TSA"/>
</dbReference>
<dbReference type="GO" id="GO:0017004">
    <property type="term" value="P:cytochrome complex assembly"/>
    <property type="evidence" value="ECO:0007669"/>
    <property type="project" value="UniProtKB-KW"/>
</dbReference>
<dbReference type="AlphaFoldDB" id="X0SS14"/>
<proteinExistence type="predicted"/>
<evidence type="ECO:0000256" key="5">
    <source>
        <dbReference type="SAM" id="MobiDB-lite"/>
    </source>
</evidence>
<dbReference type="InterPro" id="IPR036249">
    <property type="entry name" value="Thioredoxin-like_sf"/>
</dbReference>
<protein>
    <recommendedName>
        <fullName evidence="6">Thioredoxin domain-containing protein</fullName>
    </recommendedName>
</protein>
<dbReference type="InterPro" id="IPR006860">
    <property type="entry name" value="FecR"/>
</dbReference>
<name>X0SS14_9ZZZZ</name>
<dbReference type="GO" id="GO:0016209">
    <property type="term" value="F:antioxidant activity"/>
    <property type="evidence" value="ECO:0007669"/>
    <property type="project" value="InterPro"/>
</dbReference>
<dbReference type="SUPFAM" id="SSF52833">
    <property type="entry name" value="Thioredoxin-like"/>
    <property type="match status" value="1"/>
</dbReference>
<dbReference type="GO" id="GO:0030313">
    <property type="term" value="C:cell envelope"/>
    <property type="evidence" value="ECO:0007669"/>
    <property type="project" value="UniProtKB-SubCell"/>
</dbReference>
<dbReference type="EMBL" id="BARS01006161">
    <property type="protein sequence ID" value="GAF83913.1"/>
    <property type="molecule type" value="Genomic_DNA"/>
</dbReference>
<dbReference type="PANTHER" id="PTHR42852">
    <property type="entry name" value="THIOL:DISULFIDE INTERCHANGE PROTEIN DSBE"/>
    <property type="match status" value="1"/>
</dbReference>
<evidence type="ECO:0000259" key="6">
    <source>
        <dbReference type="PROSITE" id="PS51352"/>
    </source>
</evidence>
<evidence type="ECO:0000256" key="3">
    <source>
        <dbReference type="ARBA" id="ARBA00023157"/>
    </source>
</evidence>
<dbReference type="InterPro" id="IPR050553">
    <property type="entry name" value="Thioredoxin_ResA/DsbE_sf"/>
</dbReference>
<dbReference type="Pfam" id="PF04773">
    <property type="entry name" value="FecR"/>
    <property type="match status" value="1"/>
</dbReference>
<dbReference type="GO" id="GO:0016491">
    <property type="term" value="F:oxidoreductase activity"/>
    <property type="evidence" value="ECO:0007669"/>
    <property type="project" value="InterPro"/>
</dbReference>
<dbReference type="PANTHER" id="PTHR42852:SF6">
    <property type="entry name" value="THIOL:DISULFIDE INTERCHANGE PROTEIN DSBE"/>
    <property type="match status" value="1"/>
</dbReference>
<dbReference type="Gene3D" id="3.40.30.10">
    <property type="entry name" value="Glutaredoxin"/>
    <property type="match status" value="1"/>
</dbReference>